<name>X1D4J3_9ZZZZ</name>
<accession>X1D4J3</accession>
<gene>
    <name evidence="2" type="ORF">S01H4_50378</name>
</gene>
<organism evidence="2">
    <name type="scientific">marine sediment metagenome</name>
    <dbReference type="NCBI Taxonomy" id="412755"/>
    <lineage>
        <taxon>unclassified sequences</taxon>
        <taxon>metagenomes</taxon>
        <taxon>ecological metagenomes</taxon>
    </lineage>
</organism>
<dbReference type="AlphaFoldDB" id="X1D4J3"/>
<protein>
    <submittedName>
        <fullName evidence="2">Uncharacterized protein</fullName>
    </submittedName>
</protein>
<reference evidence="2" key="1">
    <citation type="journal article" date="2014" name="Front. Microbiol.">
        <title>High frequency of phylogenetically diverse reductive dehalogenase-homologous genes in deep subseafloor sedimentary metagenomes.</title>
        <authorList>
            <person name="Kawai M."/>
            <person name="Futagami T."/>
            <person name="Toyoda A."/>
            <person name="Takaki Y."/>
            <person name="Nishi S."/>
            <person name="Hori S."/>
            <person name="Arai W."/>
            <person name="Tsubouchi T."/>
            <person name="Morono Y."/>
            <person name="Uchiyama I."/>
            <person name="Ito T."/>
            <person name="Fujiyama A."/>
            <person name="Inagaki F."/>
            <person name="Takami H."/>
        </authorList>
    </citation>
    <scope>NUCLEOTIDE SEQUENCE</scope>
    <source>
        <strain evidence="2">Expedition CK06-06</strain>
    </source>
</reference>
<feature type="transmembrane region" description="Helical" evidence="1">
    <location>
        <begin position="12"/>
        <end position="31"/>
    </location>
</feature>
<evidence type="ECO:0000256" key="1">
    <source>
        <dbReference type="SAM" id="Phobius"/>
    </source>
</evidence>
<dbReference type="EMBL" id="BART01028599">
    <property type="protein sequence ID" value="GAG91396.1"/>
    <property type="molecule type" value="Genomic_DNA"/>
</dbReference>
<keyword evidence="1" id="KW-1133">Transmembrane helix</keyword>
<proteinExistence type="predicted"/>
<evidence type="ECO:0000313" key="2">
    <source>
        <dbReference type="EMBL" id="GAG91396.1"/>
    </source>
</evidence>
<keyword evidence="1" id="KW-0472">Membrane</keyword>
<feature type="non-terminal residue" evidence="2">
    <location>
        <position position="76"/>
    </location>
</feature>
<sequence length="76" mass="7976">MSIILFAPGQGALAVLATVPIAFYVLGQGLLRDASSIFKVLLLVTGLSLVLGLATPFGKMFYAAIRYGLEQSSINS</sequence>
<feature type="transmembrane region" description="Helical" evidence="1">
    <location>
        <begin position="37"/>
        <end position="57"/>
    </location>
</feature>
<keyword evidence="1" id="KW-0812">Transmembrane</keyword>
<comment type="caution">
    <text evidence="2">The sequence shown here is derived from an EMBL/GenBank/DDBJ whole genome shotgun (WGS) entry which is preliminary data.</text>
</comment>